<dbReference type="EC" id="1.15.1.1" evidence="4"/>
<keyword evidence="2" id="KW-0732">Signal</keyword>
<dbReference type="PRINTS" id="PR00068">
    <property type="entry name" value="CUZNDISMTASE"/>
</dbReference>
<dbReference type="AlphaFoldDB" id="A0A921NR96"/>
<comment type="similarity">
    <text evidence="1">Belongs to the Cu-Zn superoxide dismutase family.</text>
</comment>
<dbReference type="InterPro" id="IPR036423">
    <property type="entry name" value="SOD-like_Cu/Zn_dom_sf"/>
</dbReference>
<dbReference type="GO" id="GO:0004784">
    <property type="term" value="F:superoxide dismutase activity"/>
    <property type="evidence" value="ECO:0007669"/>
    <property type="project" value="UniProtKB-EC"/>
</dbReference>
<feature type="chain" id="PRO_5037001244" evidence="2">
    <location>
        <begin position="22"/>
        <end position="169"/>
    </location>
</feature>
<dbReference type="InterPro" id="IPR024134">
    <property type="entry name" value="SOD_Cu/Zn_/chaperone"/>
</dbReference>
<sequence length="169" mass="17229">MFRPLPMIALALAIAPAAGIAAEATASLKNDRQTEIGTVTLMQTPNGVLVKLDAQGLPAGAHGFHIHETGSCSPDFAAAGDHFNPDGAEHGFENEAGPHAGDMPNIFADENGMAKADVLTASVSLEEGQEGMLLDDDGSAIIIHENPDSYGKEAGAGGRIACGVIEAQG</sequence>
<dbReference type="PROSITE" id="PS00087">
    <property type="entry name" value="SOD_CU_ZN_1"/>
    <property type="match status" value="1"/>
</dbReference>
<organism evidence="4 5">
    <name type="scientific">Profundibacterium mesophilum KAUST100406-0324</name>
    <dbReference type="NCBI Taxonomy" id="1037889"/>
    <lineage>
        <taxon>Bacteria</taxon>
        <taxon>Pseudomonadati</taxon>
        <taxon>Pseudomonadota</taxon>
        <taxon>Alphaproteobacteria</taxon>
        <taxon>Rhodobacterales</taxon>
        <taxon>Roseobacteraceae</taxon>
        <taxon>Profundibacterium</taxon>
    </lineage>
</organism>
<keyword evidence="4" id="KW-0560">Oxidoreductase</keyword>
<evidence type="ECO:0000313" key="5">
    <source>
        <dbReference type="Proteomes" id="UP000698242"/>
    </source>
</evidence>
<dbReference type="CDD" id="cd00305">
    <property type="entry name" value="Cu-Zn_Superoxide_Dismutase"/>
    <property type="match status" value="1"/>
</dbReference>
<evidence type="ECO:0000259" key="3">
    <source>
        <dbReference type="Pfam" id="PF00080"/>
    </source>
</evidence>
<dbReference type="OrthoDB" id="5431326at2"/>
<reference evidence="4" key="1">
    <citation type="submission" date="2013-03" db="EMBL/GenBank/DDBJ databases">
        <title>Genome Sequence of the Profundibacterium mesophilum strain KAUST100406-0324T from Red Sea, a novel genus in the family Rhodobacteraceae.</title>
        <authorList>
            <person name="Essack M."/>
            <person name="Alam I."/>
            <person name="Lafi F."/>
            <person name="Alawi W."/>
            <person name="Kamanu F."/>
            <person name="Al-Suwailem A."/>
            <person name="Lee O.O."/>
            <person name="Xu Y."/>
            <person name="Bajic V."/>
            <person name="Qian P.-Y."/>
            <person name="Archer J."/>
        </authorList>
    </citation>
    <scope>NUCLEOTIDE SEQUENCE</scope>
    <source>
        <strain evidence="4">KAUST100406-0324</strain>
    </source>
</reference>
<gene>
    <name evidence="4" type="primary">sodC</name>
    <name evidence="4" type="ORF">PMES_01495</name>
</gene>
<dbReference type="Pfam" id="PF00080">
    <property type="entry name" value="Sod_Cu"/>
    <property type="match status" value="1"/>
</dbReference>
<evidence type="ECO:0000256" key="2">
    <source>
        <dbReference type="SAM" id="SignalP"/>
    </source>
</evidence>
<dbReference type="RefSeq" id="WP_159964970.1">
    <property type="nucleotide sequence ID" value="NZ_APKE01000016.1"/>
</dbReference>
<dbReference type="EMBL" id="APKE01000016">
    <property type="protein sequence ID" value="KAF0676175.1"/>
    <property type="molecule type" value="Genomic_DNA"/>
</dbReference>
<accession>A0A921NR96</accession>
<dbReference type="SUPFAM" id="SSF49329">
    <property type="entry name" value="Cu,Zn superoxide dismutase-like"/>
    <property type="match status" value="1"/>
</dbReference>
<name>A0A921NR96_9RHOB</name>
<evidence type="ECO:0000313" key="4">
    <source>
        <dbReference type="EMBL" id="KAF0676175.1"/>
    </source>
</evidence>
<feature type="signal peptide" evidence="2">
    <location>
        <begin position="1"/>
        <end position="21"/>
    </location>
</feature>
<keyword evidence="5" id="KW-1185">Reference proteome</keyword>
<dbReference type="PANTHER" id="PTHR10003">
    <property type="entry name" value="SUPEROXIDE DISMUTASE CU-ZN -RELATED"/>
    <property type="match status" value="1"/>
</dbReference>
<dbReference type="GO" id="GO:0005507">
    <property type="term" value="F:copper ion binding"/>
    <property type="evidence" value="ECO:0007669"/>
    <property type="project" value="InterPro"/>
</dbReference>
<proteinExistence type="inferred from homology"/>
<comment type="caution">
    <text evidence="4">The sequence shown here is derived from an EMBL/GenBank/DDBJ whole genome shotgun (WGS) entry which is preliminary data.</text>
</comment>
<feature type="domain" description="Superoxide dismutase copper/zinc binding" evidence="3">
    <location>
        <begin position="37"/>
        <end position="165"/>
    </location>
</feature>
<evidence type="ECO:0000256" key="1">
    <source>
        <dbReference type="ARBA" id="ARBA00010457"/>
    </source>
</evidence>
<dbReference type="InterPro" id="IPR018152">
    <property type="entry name" value="SOD_Cu/Zn_BS"/>
</dbReference>
<dbReference type="InterPro" id="IPR001424">
    <property type="entry name" value="SOD_Cu_Zn_dom"/>
</dbReference>
<protein>
    <submittedName>
        <fullName evidence="4">Superoxide dismutase Cu-Zn</fullName>
        <ecNumber evidence="4">1.15.1.1</ecNumber>
    </submittedName>
</protein>
<dbReference type="Gene3D" id="2.60.40.200">
    <property type="entry name" value="Superoxide dismutase, copper/zinc binding domain"/>
    <property type="match status" value="1"/>
</dbReference>
<dbReference type="Proteomes" id="UP000698242">
    <property type="component" value="Unassembled WGS sequence"/>
</dbReference>